<reference evidence="4 5" key="1">
    <citation type="submission" date="2018-11" db="EMBL/GenBank/DDBJ databases">
        <title>Genome sequence of Saitozyma podzolica DSM 27192.</title>
        <authorList>
            <person name="Aliyu H."/>
            <person name="Gorte O."/>
            <person name="Ochsenreither K."/>
        </authorList>
    </citation>
    <scope>NUCLEOTIDE SEQUENCE [LARGE SCALE GENOMIC DNA]</scope>
    <source>
        <strain evidence="4 5">DSM 27192</strain>
    </source>
</reference>
<keyword evidence="5" id="KW-1185">Reference proteome</keyword>
<dbReference type="AlphaFoldDB" id="A0A427YTV3"/>
<evidence type="ECO:0000313" key="4">
    <source>
        <dbReference type="EMBL" id="RSH94421.1"/>
    </source>
</evidence>
<dbReference type="Gene3D" id="1.10.8.10">
    <property type="entry name" value="DNA helicase RuvA subunit, C-terminal domain"/>
    <property type="match status" value="1"/>
</dbReference>
<organism evidence="4 5">
    <name type="scientific">Saitozyma podzolica</name>
    <dbReference type="NCBI Taxonomy" id="1890683"/>
    <lineage>
        <taxon>Eukaryota</taxon>
        <taxon>Fungi</taxon>
        <taxon>Dikarya</taxon>
        <taxon>Basidiomycota</taxon>
        <taxon>Agaricomycotina</taxon>
        <taxon>Tremellomycetes</taxon>
        <taxon>Tremellales</taxon>
        <taxon>Trimorphomycetaceae</taxon>
        <taxon>Saitozyma</taxon>
    </lineage>
</organism>
<gene>
    <name evidence="4" type="ORF">EHS25_004224</name>
</gene>
<feature type="domain" description="CUE" evidence="3">
    <location>
        <begin position="39"/>
        <end position="81"/>
    </location>
</feature>
<sequence length="218" mass="22885">MAMEDVLPAILVIGVVWVVIRWLTGSKTPRAPGDGIPGVTPSMVATVHSAFPDVPVSNVIYHLSKTRSTQATSEEILERGFLPVPPPSFQIPTSLLPPTVNPPSAPPSPTPGSSAKSSSKPARSLIDRYGLSSRLSSLEKGKGKEVEVEPNSAGATNGSANGVGGGGAAAMSGGKWEDTKEKRERELKERKERMILEARRRLIEKQAKEAGSAAAGTA</sequence>
<dbReference type="OrthoDB" id="3824970at2759"/>
<dbReference type="PROSITE" id="PS51140">
    <property type="entry name" value="CUE"/>
    <property type="match status" value="1"/>
</dbReference>
<protein>
    <recommendedName>
        <fullName evidence="3">CUE domain-containing protein</fullName>
    </recommendedName>
</protein>
<dbReference type="CDD" id="cd14424">
    <property type="entry name" value="CUE_Cue1p_like"/>
    <property type="match status" value="1"/>
</dbReference>
<feature type="compositionally biased region" description="Low complexity" evidence="1">
    <location>
        <begin position="111"/>
        <end position="124"/>
    </location>
</feature>
<dbReference type="GO" id="GO:0043130">
    <property type="term" value="F:ubiquitin binding"/>
    <property type="evidence" value="ECO:0007669"/>
    <property type="project" value="InterPro"/>
</dbReference>
<evidence type="ECO:0000256" key="2">
    <source>
        <dbReference type="SAM" id="Phobius"/>
    </source>
</evidence>
<dbReference type="Pfam" id="PF02845">
    <property type="entry name" value="CUE"/>
    <property type="match status" value="1"/>
</dbReference>
<evidence type="ECO:0000313" key="5">
    <source>
        <dbReference type="Proteomes" id="UP000279259"/>
    </source>
</evidence>
<feature type="compositionally biased region" description="Pro residues" evidence="1">
    <location>
        <begin position="99"/>
        <end position="110"/>
    </location>
</feature>
<keyword evidence="2" id="KW-0812">Transmembrane</keyword>
<proteinExistence type="predicted"/>
<dbReference type="InterPro" id="IPR003892">
    <property type="entry name" value="CUE"/>
</dbReference>
<feature type="transmembrane region" description="Helical" evidence="2">
    <location>
        <begin position="6"/>
        <end position="24"/>
    </location>
</feature>
<dbReference type="Proteomes" id="UP000279259">
    <property type="component" value="Unassembled WGS sequence"/>
</dbReference>
<accession>A0A427YTV3</accession>
<feature type="region of interest" description="Disordered" evidence="1">
    <location>
        <begin position="92"/>
        <end position="190"/>
    </location>
</feature>
<keyword evidence="2" id="KW-1133">Transmembrane helix</keyword>
<dbReference type="STRING" id="1890683.A0A427YTV3"/>
<evidence type="ECO:0000259" key="3">
    <source>
        <dbReference type="PROSITE" id="PS51140"/>
    </source>
</evidence>
<evidence type="ECO:0000256" key="1">
    <source>
        <dbReference type="SAM" id="MobiDB-lite"/>
    </source>
</evidence>
<feature type="compositionally biased region" description="Basic and acidic residues" evidence="1">
    <location>
        <begin position="137"/>
        <end position="147"/>
    </location>
</feature>
<feature type="compositionally biased region" description="Basic and acidic residues" evidence="1">
    <location>
        <begin position="175"/>
        <end position="190"/>
    </location>
</feature>
<dbReference type="EMBL" id="RSCD01000002">
    <property type="protein sequence ID" value="RSH94421.1"/>
    <property type="molecule type" value="Genomic_DNA"/>
</dbReference>
<comment type="caution">
    <text evidence="4">The sequence shown here is derived from an EMBL/GenBank/DDBJ whole genome shotgun (WGS) entry which is preliminary data.</text>
</comment>
<name>A0A427YTV3_9TREE</name>
<keyword evidence="2" id="KW-0472">Membrane</keyword>
<feature type="compositionally biased region" description="Low complexity" evidence="1">
    <location>
        <begin position="149"/>
        <end position="160"/>
    </location>
</feature>